<comment type="caution">
    <text evidence="3">The sequence shown here is derived from an EMBL/GenBank/DDBJ whole genome shotgun (WGS) entry which is preliminary data.</text>
</comment>
<sequence>MISLAHLVGAILKDLSQARMGSDAYSRDISRYYEQDPLLRGFSVPRADLESVELDLKFAFKSAKLTEARDMDTEDRIRSLVDEYKLRASKRAVDLLIAELLGMQEAHAAASGAEKQPGEGATDASPADDATEDTANSKDSKAQKRLDLLLYELQELKEAIAAENSQKAASEVDVSEEVPLKALWHQVVMMLEDSGLKQARDVIGKLLSQIAKNLESDKKHQVNIEQIAQSLYRGLEEKLLRNAGTDAFLKRIGVERKTLSDEYQLIMKPELTAMLGRFSEGLKMLIEEDDDCEVEVLFTAEQLASVPESSISSIKLRTALRNYKWSEVQDEEKDEVVRQLLPE</sequence>
<proteinExistence type="predicted"/>
<reference evidence="3 4" key="1">
    <citation type="submission" date="2022-11" db="EMBL/GenBank/DDBJ databases">
        <title>Minimal conservation of predation-associated metabolite biosynthetic gene clusters underscores biosynthetic potential of Myxococcota including descriptions for ten novel species: Archangium lansinium sp. nov., Myxococcus landrumus sp. nov., Nannocystis bai.</title>
        <authorList>
            <person name="Ahearne A."/>
            <person name="Stevens C."/>
            <person name="Dowd S."/>
        </authorList>
    </citation>
    <scope>NUCLEOTIDE SEQUENCE [LARGE SCALE GENOMIC DNA]</scope>
    <source>
        <strain evidence="3 4">NCWAL01</strain>
    </source>
</reference>
<name>A0ABT5D959_9BACT</name>
<dbReference type="RefSeq" id="WP_272139380.1">
    <property type="nucleotide sequence ID" value="NZ_JAQNDM010000002.1"/>
</dbReference>
<keyword evidence="1" id="KW-0175">Coiled coil</keyword>
<dbReference type="Proteomes" id="UP001221838">
    <property type="component" value="Unassembled WGS sequence"/>
</dbReference>
<evidence type="ECO:0000256" key="2">
    <source>
        <dbReference type="SAM" id="MobiDB-lite"/>
    </source>
</evidence>
<evidence type="ECO:0000256" key="1">
    <source>
        <dbReference type="SAM" id="Coils"/>
    </source>
</evidence>
<keyword evidence="4" id="KW-1185">Reference proteome</keyword>
<gene>
    <name evidence="3" type="ORF">POL68_17005</name>
</gene>
<accession>A0ABT5D959</accession>
<evidence type="ECO:0000313" key="3">
    <source>
        <dbReference type="EMBL" id="MDC0710179.1"/>
    </source>
</evidence>
<protein>
    <submittedName>
        <fullName evidence="3">Uncharacterized protein</fullName>
    </submittedName>
</protein>
<feature type="region of interest" description="Disordered" evidence="2">
    <location>
        <begin position="108"/>
        <end position="140"/>
    </location>
</feature>
<feature type="coiled-coil region" evidence="1">
    <location>
        <begin position="146"/>
        <end position="173"/>
    </location>
</feature>
<evidence type="ECO:0000313" key="4">
    <source>
        <dbReference type="Proteomes" id="UP001221838"/>
    </source>
</evidence>
<dbReference type="EMBL" id="JAQNDM010000002">
    <property type="protein sequence ID" value="MDC0710179.1"/>
    <property type="molecule type" value="Genomic_DNA"/>
</dbReference>
<organism evidence="3 4">
    <name type="scientific">Stigmatella ashevillensis</name>
    <dbReference type="NCBI Taxonomy" id="2995309"/>
    <lineage>
        <taxon>Bacteria</taxon>
        <taxon>Pseudomonadati</taxon>
        <taxon>Myxococcota</taxon>
        <taxon>Myxococcia</taxon>
        <taxon>Myxococcales</taxon>
        <taxon>Cystobacterineae</taxon>
        <taxon>Archangiaceae</taxon>
        <taxon>Stigmatella</taxon>
    </lineage>
</organism>